<proteinExistence type="predicted"/>
<keyword evidence="2" id="KW-0547">Nucleotide-binding</keyword>
<dbReference type="PANTHER" id="PTHR23159:SF31">
    <property type="entry name" value="CENTROSOME-ASSOCIATED PROTEIN CEP250 ISOFORM X1"/>
    <property type="match status" value="1"/>
</dbReference>
<feature type="coiled-coil region" evidence="1">
    <location>
        <begin position="599"/>
        <end position="872"/>
    </location>
</feature>
<dbReference type="PANTHER" id="PTHR23159">
    <property type="entry name" value="CENTROSOMAL PROTEIN 2"/>
    <property type="match status" value="1"/>
</dbReference>
<dbReference type="GO" id="GO:0005524">
    <property type="term" value="F:ATP binding"/>
    <property type="evidence" value="ECO:0007669"/>
    <property type="project" value="UniProtKB-KW"/>
</dbReference>
<evidence type="ECO:0000313" key="3">
    <source>
        <dbReference type="Proteomes" id="UP000682739"/>
    </source>
</evidence>
<accession>A0A975HKA1</accession>
<dbReference type="InterPro" id="IPR021979">
    <property type="entry name" value="DUF3584"/>
</dbReference>
<dbReference type="KEGG" id="psym:J1N51_01070"/>
<reference evidence="2" key="1">
    <citation type="submission" date="2021-03" db="EMBL/GenBank/DDBJ databases">
        <title>Description of Psychrosphaera ytuae sp. nov. isolated from deep sea sediment of South China Sea.</title>
        <authorList>
            <person name="Zhang J."/>
            <person name="Xu X.-D."/>
        </authorList>
    </citation>
    <scope>NUCLEOTIDE SEQUENCE</scope>
    <source>
        <strain evidence="2">MTZ26</strain>
    </source>
</reference>
<name>A0A975HKA1_9GAMM</name>
<dbReference type="RefSeq" id="WP_208832164.1">
    <property type="nucleotide sequence ID" value="NZ_CP072110.1"/>
</dbReference>
<dbReference type="Pfam" id="PF12128">
    <property type="entry name" value="DUF3584"/>
    <property type="match status" value="1"/>
</dbReference>
<dbReference type="InterPro" id="IPR027417">
    <property type="entry name" value="P-loop_NTPase"/>
</dbReference>
<feature type="coiled-coil region" evidence="1">
    <location>
        <begin position="256"/>
        <end position="415"/>
    </location>
</feature>
<sequence>MPSLNRIILINTHMTGVVELNLDGHTNICGTNASGKTTLQRLIPVFYGEYPSRVVPATRDSFEKWYLPQLNSYIIYEYKRGDENEDATDATICQVVLTSSGKGVDYRIINKSFSIEDYLTSTVTGEQHAIAPTELVKNIKRDGVLCTRKLNTKEFKAVIQNDRSILGSSRDLTGFARLFSLCEHNKNLRHIEKLAKAVHSKEGKMETIKAMVAAILEEDGITPGETKLSPTKIDEWIRECKLIKGFDEIRPEYVKLEQAHSDFNQINHRLAELKHQLGLDISRLAADKVELEALIEQAKFDLNHIEQTWAEQRDGLNQSYSAAKSDVDNYESKLDKVEEEYDKWQDKNIDTLKDNLEQLPRWQSELSSAESRLTLLTDQHQDIESRFNKQLLDIKERNEQEREAYAGQKDELKERRIEHLAAQNSQLSELSSRFAQERSALEGDFKGQQFEIEADIKQLSTLLQSVGYTQQEQQQLDMLESAIIEATELEDVARSKLRQANDDLHALKTKRQNVDAALQQARKKVSEKQQRVTDVNAMLYPGQGSLLEFLRLEQPGWEENLGKVINPALLNRTDLNPTVSEQGSTSFSGVELDLAKLTIDESCANESELQDLLSEAEAQLELAMAEQDDIEAQLMELSSQVRNAELSLAKAQTETNNTEANRKRATQDKAEANQEFQNALRERKQHYQKQVAKRQSDLATLQSQRDEAVEDLLDQQREAEMELKTHWQTLINEVEQQIAQVESHLAQCQSQLKTEIKQLDKWQQDELANRGVDIDDIGSLKKKITQLKDAIKNTEKDRHLVLEFNVWYQTNYVDQKVNWQNQLAQAKQLESQSKRELDKGLAQYKQSSTANKQRLAESEKSLKSTLEQEQQAQLVIAQLKKLKLTEVSVSADSGKTAQRISEASSLMAQREDCHNAIRHYIERFDQKIAAQSGTGFYDAWERSREACSRIDEEGNRQLDPVRLVPELDQLINGLVPQKLNSIREQGRIFGLALSEYYKILKDIEQHIGQQSSRISKEVDEELFLDGVSDSAVVIRSKVSELEFWPDLQKFNELYNEWISNGAHTLPDEEYAYSMRRVIDILGRAALSGGISKLLDIELHIKESGRDLVIRTDRQLNESSSHGMAYLILCKFLLAFTRLLRGDSKAIIHWPIDELGTLHQTNIKKIFDACQNNQIHVVGAFPNPESEVLTLFKNRYLIDKQKRQLQVVEPKVSAISTRISERLKQSEAKGQTSQVAEEVSA</sequence>
<dbReference type="Proteomes" id="UP000682739">
    <property type="component" value="Chromosome"/>
</dbReference>
<dbReference type="AlphaFoldDB" id="A0A975HKA1"/>
<evidence type="ECO:0000313" key="2">
    <source>
        <dbReference type="EMBL" id="QTH64109.1"/>
    </source>
</evidence>
<evidence type="ECO:0000256" key="1">
    <source>
        <dbReference type="SAM" id="Coils"/>
    </source>
</evidence>
<dbReference type="SUPFAM" id="SSF52540">
    <property type="entry name" value="P-loop containing nucleoside triphosphate hydrolases"/>
    <property type="match status" value="1"/>
</dbReference>
<keyword evidence="1" id="KW-0175">Coiled coil</keyword>
<keyword evidence="2" id="KW-0067">ATP-binding</keyword>
<protein>
    <submittedName>
        <fullName evidence="2">ATP-binding protein</fullName>
    </submittedName>
</protein>
<feature type="coiled-coil region" evidence="1">
    <location>
        <begin position="497"/>
        <end position="538"/>
    </location>
</feature>
<keyword evidence="3" id="KW-1185">Reference proteome</keyword>
<gene>
    <name evidence="2" type="ORF">J1N51_01070</name>
</gene>
<organism evidence="2 3">
    <name type="scientific">Psychrosphaera ytuae</name>
    <dbReference type="NCBI Taxonomy" id="2820710"/>
    <lineage>
        <taxon>Bacteria</taxon>
        <taxon>Pseudomonadati</taxon>
        <taxon>Pseudomonadota</taxon>
        <taxon>Gammaproteobacteria</taxon>
        <taxon>Alteromonadales</taxon>
        <taxon>Pseudoalteromonadaceae</taxon>
        <taxon>Psychrosphaera</taxon>
    </lineage>
</organism>
<dbReference type="EMBL" id="CP072110">
    <property type="protein sequence ID" value="QTH64109.1"/>
    <property type="molecule type" value="Genomic_DNA"/>
</dbReference>